<evidence type="ECO:0008006" key="2">
    <source>
        <dbReference type="Google" id="ProtNLM"/>
    </source>
</evidence>
<dbReference type="InterPro" id="IPR012337">
    <property type="entry name" value="RNaseH-like_sf"/>
</dbReference>
<organism evidence="1">
    <name type="scientific">marine metagenome</name>
    <dbReference type="NCBI Taxonomy" id="408172"/>
    <lineage>
        <taxon>unclassified sequences</taxon>
        <taxon>metagenomes</taxon>
        <taxon>ecological metagenomes</taxon>
    </lineage>
</organism>
<reference evidence="1" key="1">
    <citation type="submission" date="2018-05" db="EMBL/GenBank/DDBJ databases">
        <authorList>
            <person name="Lanie J.A."/>
            <person name="Ng W.-L."/>
            <person name="Kazmierczak K.M."/>
            <person name="Andrzejewski T.M."/>
            <person name="Davidsen T.M."/>
            <person name="Wayne K.J."/>
            <person name="Tettelin H."/>
            <person name="Glass J.I."/>
            <person name="Rusch D."/>
            <person name="Podicherti R."/>
            <person name="Tsui H.-C.T."/>
            <person name="Winkler M.E."/>
        </authorList>
    </citation>
    <scope>NUCLEOTIDE SEQUENCE</scope>
</reference>
<dbReference type="InterPro" id="IPR036397">
    <property type="entry name" value="RNaseH_sf"/>
</dbReference>
<evidence type="ECO:0000313" key="1">
    <source>
        <dbReference type="EMBL" id="SVD06396.1"/>
    </source>
</evidence>
<feature type="non-terminal residue" evidence="1">
    <location>
        <position position="164"/>
    </location>
</feature>
<dbReference type="EMBL" id="UINC01127344">
    <property type="protein sequence ID" value="SVD06396.1"/>
    <property type="molecule type" value="Genomic_DNA"/>
</dbReference>
<sequence length="164" mass="19025">MALLNADSCFIFTDTETTGLDINFSQIIQVGSILTDDAIHTEDSQDLDCKLLPWIVPSPEAFLVHKRIKSLSDNKLSHLEMMMQLRDKWLEWSKERNPVFITYNGHRFDEELFRRQFYWCLLPSYITNTDGATRLDLMFTFQLVANFFSDCVNVPSSEEGDISL</sequence>
<proteinExistence type="predicted"/>
<dbReference type="GO" id="GO:0003676">
    <property type="term" value="F:nucleic acid binding"/>
    <property type="evidence" value="ECO:0007669"/>
    <property type="project" value="InterPro"/>
</dbReference>
<protein>
    <recommendedName>
        <fullName evidence="2">Exonuclease domain-containing protein</fullName>
    </recommendedName>
</protein>
<dbReference type="Gene3D" id="3.30.420.10">
    <property type="entry name" value="Ribonuclease H-like superfamily/Ribonuclease H"/>
    <property type="match status" value="1"/>
</dbReference>
<gene>
    <name evidence="1" type="ORF">METZ01_LOCUS359250</name>
</gene>
<dbReference type="AlphaFoldDB" id="A0A382S953"/>
<dbReference type="SUPFAM" id="SSF53098">
    <property type="entry name" value="Ribonuclease H-like"/>
    <property type="match status" value="1"/>
</dbReference>
<name>A0A382S953_9ZZZZ</name>
<accession>A0A382S953</accession>